<feature type="non-terminal residue" evidence="1">
    <location>
        <position position="1"/>
    </location>
</feature>
<protein>
    <submittedName>
        <fullName evidence="1">Uncharacterized protein</fullName>
    </submittedName>
</protein>
<sequence>TPSQSRRNINQDLTGLPFTFAFSLFALAVPRAPALYYCNWCPFHREEGTTTRFQMLSNMVLMVRKHP</sequence>
<dbReference type="EMBL" id="JACEIK010013020">
    <property type="protein sequence ID" value="MCE3216315.1"/>
    <property type="molecule type" value="Genomic_DNA"/>
</dbReference>
<proteinExistence type="predicted"/>
<evidence type="ECO:0000313" key="2">
    <source>
        <dbReference type="Proteomes" id="UP000823775"/>
    </source>
</evidence>
<gene>
    <name evidence="1" type="ORF">HAX54_006104</name>
</gene>
<evidence type="ECO:0000313" key="1">
    <source>
        <dbReference type="EMBL" id="MCE3216315.1"/>
    </source>
</evidence>
<comment type="caution">
    <text evidence="1">The sequence shown here is derived from an EMBL/GenBank/DDBJ whole genome shotgun (WGS) entry which is preliminary data.</text>
</comment>
<reference evidence="1 2" key="1">
    <citation type="journal article" date="2021" name="BMC Genomics">
        <title>Datura genome reveals duplications of psychoactive alkaloid biosynthetic genes and high mutation rate following tissue culture.</title>
        <authorList>
            <person name="Rajewski A."/>
            <person name="Carter-House D."/>
            <person name="Stajich J."/>
            <person name="Litt A."/>
        </authorList>
    </citation>
    <scope>NUCLEOTIDE SEQUENCE [LARGE SCALE GENOMIC DNA]</scope>
    <source>
        <strain evidence="1">AR-01</strain>
    </source>
</reference>
<keyword evidence="2" id="KW-1185">Reference proteome</keyword>
<organism evidence="1 2">
    <name type="scientific">Datura stramonium</name>
    <name type="common">Jimsonweed</name>
    <name type="synonym">Common thornapple</name>
    <dbReference type="NCBI Taxonomy" id="4076"/>
    <lineage>
        <taxon>Eukaryota</taxon>
        <taxon>Viridiplantae</taxon>
        <taxon>Streptophyta</taxon>
        <taxon>Embryophyta</taxon>
        <taxon>Tracheophyta</taxon>
        <taxon>Spermatophyta</taxon>
        <taxon>Magnoliopsida</taxon>
        <taxon>eudicotyledons</taxon>
        <taxon>Gunneridae</taxon>
        <taxon>Pentapetalae</taxon>
        <taxon>asterids</taxon>
        <taxon>lamiids</taxon>
        <taxon>Solanales</taxon>
        <taxon>Solanaceae</taxon>
        <taxon>Solanoideae</taxon>
        <taxon>Datureae</taxon>
        <taxon>Datura</taxon>
    </lineage>
</organism>
<dbReference type="Proteomes" id="UP000823775">
    <property type="component" value="Unassembled WGS sequence"/>
</dbReference>
<accession>A0ABS8WWF3</accession>
<name>A0ABS8WWF3_DATST</name>